<sequence length="986" mass="109059">MAYSLPFKHKLNRSDLLITDSYIQGQTKPALSGSTFDVIDPGTNKPWTKVTNNSADDVDATVRVAHNAFQSFKKTSPRARAQWLLKWDALIREHKADLATLLVYETGKPYVEAIGEMDYSLTFVSWFAGEAERIQGTCFAPSAPDRRVVTIKQPLGVAVALVPWNFPVAMILRKAAAALAAGCTMVVKPSPETPVTAMALAKLAREAGFPDGVLNVLPTSLENTPSLSEALCKHDLVKKVTFTGSTRVGTLVANHCSLGLKKVVLELGGNCPCLIFDDADIEAALRELVGLKWRHAGQACVTVNRFLVQSGVYDKFLQRFVEETAKYVIGHGAAEGTTLGPVTKPESLDRAERLIKDAVSKGARIVTGGNRVSPKGGEGGYFFEPTILADMSHDTLISCEECFAPIAAFYKFETEKEAVQAANDTPMGLASYAFTKNADRIWRMLENLEAGMIALNTGDYSAWILMMCADEILGNSSAAESPFGGIKMSGYGKEAGKDVAIIPVSWSDQPNPIPNLRTRTFFITDHPLDEQILKNGLNKLIRNYWRKLGARLFPSHGDTRLEYRLPHAFPDDYELFKWSSVSAGYSYGETYELSKILHPGDGVAFLPNMETIDARLRPQDWPYERKDEPPNSPLLYVHLTKFSDGAVLAMSVPHVFADQGGLANIVKAWLAVIEGKTPPEMTGYKDDVLEGEKLSNGDVNQDERIGRMRIRSKKDQTLVIGRIALDLVKDRKEESRLVFLPIQVVQSLRDKTRERLDGKHILANEISNGDIITAIFTKLARINSESKYDISLSSTINYRIPELQGEKGEGFVHNAVHYATTNFTIKPSTEIEEIALQNRIAVNKALEESDIKAGVSTLRELAKANQVMLICEPHHKLYSSSNWSGSWHGIDFTKAAPKSYDLSSHRKEMVVLGQSKTLKAPMRYRVVIMCRTSAGFWCDFAAPVETMALVDKFIRWDPSLGILLEEMESYGTSKSRRAFKSNCGVP</sequence>
<dbReference type="OrthoDB" id="21502at2759"/>
<evidence type="ECO:0000259" key="4">
    <source>
        <dbReference type="Pfam" id="PF00171"/>
    </source>
</evidence>
<dbReference type="InterPro" id="IPR016161">
    <property type="entry name" value="Ald_DH/histidinol_DH"/>
</dbReference>
<dbReference type="InterPro" id="IPR016163">
    <property type="entry name" value="Ald_DH_C"/>
</dbReference>
<dbReference type="CDD" id="cd07103">
    <property type="entry name" value="ALDH_F5_SSADH_GabD"/>
    <property type="match status" value="1"/>
</dbReference>
<dbReference type="InterPro" id="IPR023213">
    <property type="entry name" value="CAT-like_dom_sf"/>
</dbReference>
<gene>
    <name evidence="5" type="ORF">FOXB_01418</name>
</gene>
<dbReference type="Gene3D" id="3.40.309.10">
    <property type="entry name" value="Aldehyde Dehydrogenase, Chain A, domain 2"/>
    <property type="match status" value="1"/>
</dbReference>
<comment type="caution">
    <text evidence="5">The sequence shown here is derived from an EMBL/GenBank/DDBJ whole genome shotgun (WGS) entry which is preliminary data.</text>
</comment>
<dbReference type="STRING" id="660025.F9F4U3"/>
<dbReference type="GO" id="GO:0004777">
    <property type="term" value="F:succinate-semialdehyde dehydrogenase (NAD+) activity"/>
    <property type="evidence" value="ECO:0007669"/>
    <property type="project" value="TreeGrafter"/>
</dbReference>
<proteinExistence type="inferred from homology"/>
<dbReference type="InterPro" id="IPR015590">
    <property type="entry name" value="Aldehyde_DH_dom"/>
</dbReference>
<dbReference type="Gene3D" id="3.40.605.10">
    <property type="entry name" value="Aldehyde Dehydrogenase, Chain A, domain 1"/>
    <property type="match status" value="1"/>
</dbReference>
<dbReference type="PANTHER" id="PTHR43353:SF7">
    <property type="entry name" value="SUCCINATE SEMIALDEHYDE DEHYDROGENASE (EUROFUNG)"/>
    <property type="match status" value="1"/>
</dbReference>
<evidence type="ECO:0000256" key="3">
    <source>
        <dbReference type="ARBA" id="ARBA00023002"/>
    </source>
</evidence>
<dbReference type="PaxDb" id="5507-FOXG_11786P0"/>
<feature type="domain" description="Aldehyde dehydrogenase" evidence="4">
    <location>
        <begin position="34"/>
        <end position="498"/>
    </location>
</feature>
<dbReference type="GO" id="GO:0005737">
    <property type="term" value="C:cytoplasm"/>
    <property type="evidence" value="ECO:0007669"/>
    <property type="project" value="TreeGrafter"/>
</dbReference>
<dbReference type="Gene3D" id="3.30.559.10">
    <property type="entry name" value="Chloramphenicol acetyltransferase-like domain"/>
    <property type="match status" value="1"/>
</dbReference>
<dbReference type="FunFam" id="3.40.605.10:FF:000023">
    <property type="entry name" value="Succinate-semialdehyde dehydrogenase (Eurofung)"/>
    <property type="match status" value="1"/>
</dbReference>
<dbReference type="Pfam" id="PF00171">
    <property type="entry name" value="Aldedh"/>
    <property type="match status" value="1"/>
</dbReference>
<evidence type="ECO:0000256" key="2">
    <source>
        <dbReference type="ARBA" id="ARBA00009986"/>
    </source>
</evidence>
<dbReference type="FunFam" id="3.40.309.10:FF:000004">
    <property type="entry name" value="Succinate-semialdehyde dehydrogenase I"/>
    <property type="match status" value="1"/>
</dbReference>
<evidence type="ECO:0000256" key="1">
    <source>
        <dbReference type="ARBA" id="ARBA00005176"/>
    </source>
</evidence>
<reference evidence="5" key="1">
    <citation type="journal article" date="2012" name="Mol. Plant Microbe Interact.">
        <title>A highly conserved effector in Fusarium oxysporum is required for full virulence on Arabidopsis.</title>
        <authorList>
            <person name="Thatcher L.F."/>
            <person name="Gardiner D.M."/>
            <person name="Kazan K."/>
            <person name="Manners J."/>
        </authorList>
    </citation>
    <scope>NUCLEOTIDE SEQUENCE [LARGE SCALE GENOMIC DNA]</scope>
    <source>
        <strain evidence="5">Fo5176</strain>
    </source>
</reference>
<protein>
    <recommendedName>
        <fullName evidence="4">Aldehyde dehydrogenase domain-containing protein</fullName>
    </recommendedName>
</protein>
<comment type="pathway">
    <text evidence="1">Amino-acid degradation; 4-aminobutanoate degradation.</text>
</comment>
<dbReference type="EMBL" id="AFQF01000485">
    <property type="protein sequence ID" value="EGU88072.1"/>
    <property type="molecule type" value="Genomic_DNA"/>
</dbReference>
<dbReference type="AlphaFoldDB" id="F9F4U3"/>
<dbReference type="InterPro" id="IPR050740">
    <property type="entry name" value="Aldehyde_DH_Superfamily"/>
</dbReference>
<evidence type="ECO:0000313" key="5">
    <source>
        <dbReference type="EMBL" id="EGU88072.1"/>
    </source>
</evidence>
<organism evidence="5">
    <name type="scientific">Fusarium oxysporum (strain Fo5176)</name>
    <name type="common">Fusarium vascular wilt</name>
    <dbReference type="NCBI Taxonomy" id="660025"/>
    <lineage>
        <taxon>Eukaryota</taxon>
        <taxon>Fungi</taxon>
        <taxon>Dikarya</taxon>
        <taxon>Ascomycota</taxon>
        <taxon>Pezizomycotina</taxon>
        <taxon>Sordariomycetes</taxon>
        <taxon>Hypocreomycetidae</taxon>
        <taxon>Hypocreales</taxon>
        <taxon>Nectriaceae</taxon>
        <taxon>Fusarium</taxon>
        <taxon>Fusarium oxysporum species complex</taxon>
    </lineage>
</organism>
<dbReference type="SUPFAM" id="SSF53720">
    <property type="entry name" value="ALDH-like"/>
    <property type="match status" value="1"/>
</dbReference>
<name>F9F4U3_FUSOF</name>
<keyword evidence="3" id="KW-0560">Oxidoreductase</keyword>
<accession>F9F4U3</accession>
<dbReference type="GO" id="GO:0009450">
    <property type="term" value="P:gamma-aminobutyric acid catabolic process"/>
    <property type="evidence" value="ECO:0007669"/>
    <property type="project" value="TreeGrafter"/>
</dbReference>
<dbReference type="Pfam" id="PF02458">
    <property type="entry name" value="Transferase"/>
    <property type="match status" value="1"/>
</dbReference>
<dbReference type="PANTHER" id="PTHR43353">
    <property type="entry name" value="SUCCINATE-SEMIALDEHYDE DEHYDROGENASE, MITOCHONDRIAL"/>
    <property type="match status" value="1"/>
</dbReference>
<dbReference type="InterPro" id="IPR016162">
    <property type="entry name" value="Ald_DH_N"/>
</dbReference>
<comment type="similarity">
    <text evidence="2">Belongs to the aldehyde dehydrogenase family.</text>
</comment>